<keyword evidence="7" id="KW-1185">Reference proteome</keyword>
<dbReference type="Pfam" id="PF00990">
    <property type="entry name" value="GGDEF"/>
    <property type="match status" value="1"/>
</dbReference>
<dbReference type="InterPro" id="IPR050469">
    <property type="entry name" value="Diguanylate_Cyclase"/>
</dbReference>
<protein>
    <recommendedName>
        <fullName evidence="1">diguanylate cyclase</fullName>
        <ecNumber evidence="1">2.7.7.65</ecNumber>
    </recommendedName>
</protein>
<dbReference type="SMART" id="SM00267">
    <property type="entry name" value="GGDEF"/>
    <property type="match status" value="1"/>
</dbReference>
<dbReference type="Proteomes" id="UP000557688">
    <property type="component" value="Unassembled WGS sequence"/>
</dbReference>
<feature type="domain" description="GGDEF" evidence="4">
    <location>
        <begin position="177"/>
        <end position="318"/>
    </location>
</feature>
<dbReference type="InterPro" id="IPR029787">
    <property type="entry name" value="Nucleotide_cyclase"/>
</dbReference>
<dbReference type="InterPro" id="IPR010921">
    <property type="entry name" value="Trp_repressor/repl_initiator"/>
</dbReference>
<dbReference type="SUPFAM" id="SSF48295">
    <property type="entry name" value="TrpR-like"/>
    <property type="match status" value="1"/>
</dbReference>
<dbReference type="PANTHER" id="PTHR45138:SF9">
    <property type="entry name" value="DIGUANYLATE CYCLASE DGCM-RELATED"/>
    <property type="match status" value="1"/>
</dbReference>
<dbReference type="InterPro" id="IPR000160">
    <property type="entry name" value="GGDEF_dom"/>
</dbReference>
<organism evidence="5 7">
    <name type="scientific">Endobacter medicaginis</name>
    <dbReference type="NCBI Taxonomy" id="1181271"/>
    <lineage>
        <taxon>Bacteria</taxon>
        <taxon>Pseudomonadati</taxon>
        <taxon>Pseudomonadota</taxon>
        <taxon>Alphaproteobacteria</taxon>
        <taxon>Acetobacterales</taxon>
        <taxon>Acetobacteraceae</taxon>
        <taxon>Endobacter</taxon>
    </lineage>
</organism>
<feature type="compositionally biased region" description="Low complexity" evidence="3">
    <location>
        <begin position="330"/>
        <end position="350"/>
    </location>
</feature>
<reference evidence="6 8" key="1">
    <citation type="submission" date="2020-06" db="EMBL/GenBank/DDBJ databases">
        <title>Description of novel acetic acid bacteria.</title>
        <authorList>
            <person name="Sombolestani A."/>
        </authorList>
    </citation>
    <scope>NUCLEOTIDE SEQUENCE [LARGE SCALE GENOMIC DNA]</scope>
    <source>
        <strain evidence="6 8">LMG 26838</strain>
    </source>
</reference>
<dbReference type="InterPro" id="IPR035965">
    <property type="entry name" value="PAS-like_dom_sf"/>
</dbReference>
<dbReference type="Gene3D" id="3.30.70.270">
    <property type="match status" value="1"/>
</dbReference>
<dbReference type="SUPFAM" id="SSF55785">
    <property type="entry name" value="PYP-like sensor domain (PAS domain)"/>
    <property type="match status" value="1"/>
</dbReference>
<dbReference type="GO" id="GO:1902201">
    <property type="term" value="P:negative regulation of bacterial-type flagellum-dependent cell motility"/>
    <property type="evidence" value="ECO:0007669"/>
    <property type="project" value="TreeGrafter"/>
</dbReference>
<dbReference type="FunFam" id="3.30.70.270:FF:000001">
    <property type="entry name" value="Diguanylate cyclase domain protein"/>
    <property type="match status" value="1"/>
</dbReference>
<gene>
    <name evidence="5" type="ORF">FHR90_002350</name>
    <name evidence="6" type="ORF">HUK83_03575</name>
</gene>
<reference evidence="5 7" key="2">
    <citation type="submission" date="2020-08" db="EMBL/GenBank/DDBJ databases">
        <title>Genomic Encyclopedia of Type Strains, Phase III (KMG-III): the genomes of soil and plant-associated and newly described type strains.</title>
        <authorList>
            <person name="Whitman W."/>
        </authorList>
    </citation>
    <scope>NUCLEOTIDE SEQUENCE [LARGE SCALE GENOMIC DNA]</scope>
    <source>
        <strain evidence="5 7">CECT 8088</strain>
    </source>
</reference>
<evidence type="ECO:0000259" key="4">
    <source>
        <dbReference type="PROSITE" id="PS50887"/>
    </source>
</evidence>
<evidence type="ECO:0000256" key="2">
    <source>
        <dbReference type="ARBA" id="ARBA00034247"/>
    </source>
</evidence>
<evidence type="ECO:0000256" key="1">
    <source>
        <dbReference type="ARBA" id="ARBA00012528"/>
    </source>
</evidence>
<dbReference type="PANTHER" id="PTHR45138">
    <property type="entry name" value="REGULATORY COMPONENTS OF SENSORY TRANSDUCTION SYSTEM"/>
    <property type="match status" value="1"/>
</dbReference>
<dbReference type="InterPro" id="IPR043128">
    <property type="entry name" value="Rev_trsase/Diguanyl_cyclase"/>
</dbReference>
<accession>A0A839V4R2</accession>
<evidence type="ECO:0000256" key="3">
    <source>
        <dbReference type="SAM" id="MobiDB-lite"/>
    </source>
</evidence>
<dbReference type="PROSITE" id="PS50887">
    <property type="entry name" value="GGDEF"/>
    <property type="match status" value="1"/>
</dbReference>
<dbReference type="Proteomes" id="UP000565205">
    <property type="component" value="Unassembled WGS sequence"/>
</dbReference>
<sequence length="454" mass="48816">MTGRLPIGRDALAQVRSIIAALPAAVFITDRSLICLAANERFVRLSGAASATLLTARPLDGMVPAALVTAVDDAFAAIRRGQAADPAEVELSGTIWQVSFGRIDPSAPEELLFVMLSDVTRFAHATREAIQSNDDLRESLRRVTVAAETDSLTGLPNRLSFEATLTREIRRSRQLGTGLTVALIDIDFFKSFNDTYGHVRGDECLARVARALAEALTEPGDFIARFGGEEFVCILPDARQRPGGTLLARLGAAVADLQLEHAASPHRVVTVSIGAYSLDSIDDVDTEDQTRHALLQKADDVLYAAKESGRNTSLIADSSGFVAVCRPQADEQPAAPDDATEAAPSPDPAANPQRRRFTVEEKLHVVMVGLRDEKAGTALCIQQGIPTALYAAWILNFIDAGRARLSDETVQPEASAPLASPPDAAATPPDHVVLRDIIIDLLIEQRRLRQGRPD</sequence>
<evidence type="ECO:0000313" key="5">
    <source>
        <dbReference type="EMBL" id="MBB3174509.1"/>
    </source>
</evidence>
<evidence type="ECO:0000313" key="6">
    <source>
        <dbReference type="EMBL" id="NVN29419.1"/>
    </source>
</evidence>
<dbReference type="NCBIfam" id="TIGR00254">
    <property type="entry name" value="GGDEF"/>
    <property type="match status" value="1"/>
</dbReference>
<dbReference type="RefSeq" id="WP_176622135.1">
    <property type="nucleotide sequence ID" value="NZ_JABXXQ010000035.1"/>
</dbReference>
<dbReference type="GO" id="GO:0052621">
    <property type="term" value="F:diguanylate cyclase activity"/>
    <property type="evidence" value="ECO:0007669"/>
    <property type="project" value="UniProtKB-EC"/>
</dbReference>
<comment type="caution">
    <text evidence="5">The sequence shown here is derived from an EMBL/GenBank/DDBJ whole genome shotgun (WGS) entry which is preliminary data.</text>
</comment>
<comment type="catalytic activity">
    <reaction evidence="2">
        <text>2 GTP = 3',3'-c-di-GMP + 2 diphosphate</text>
        <dbReference type="Rhea" id="RHEA:24898"/>
        <dbReference type="ChEBI" id="CHEBI:33019"/>
        <dbReference type="ChEBI" id="CHEBI:37565"/>
        <dbReference type="ChEBI" id="CHEBI:58805"/>
        <dbReference type="EC" id="2.7.7.65"/>
    </reaction>
</comment>
<dbReference type="EC" id="2.7.7.65" evidence="1"/>
<dbReference type="GO" id="GO:0043565">
    <property type="term" value="F:sequence-specific DNA binding"/>
    <property type="evidence" value="ECO:0007669"/>
    <property type="project" value="InterPro"/>
</dbReference>
<dbReference type="Gene3D" id="3.30.450.20">
    <property type="entry name" value="PAS domain"/>
    <property type="match status" value="1"/>
</dbReference>
<evidence type="ECO:0000313" key="8">
    <source>
        <dbReference type="Proteomes" id="UP000565205"/>
    </source>
</evidence>
<dbReference type="AlphaFoldDB" id="A0A839V4R2"/>
<proteinExistence type="predicted"/>
<name>A0A839V4R2_9PROT</name>
<dbReference type="EMBL" id="JABXXQ010000035">
    <property type="protein sequence ID" value="NVN29419.1"/>
    <property type="molecule type" value="Genomic_DNA"/>
</dbReference>
<dbReference type="EMBL" id="JACHXV010000008">
    <property type="protein sequence ID" value="MBB3174509.1"/>
    <property type="molecule type" value="Genomic_DNA"/>
</dbReference>
<evidence type="ECO:0000313" key="7">
    <source>
        <dbReference type="Proteomes" id="UP000557688"/>
    </source>
</evidence>
<feature type="region of interest" description="Disordered" evidence="3">
    <location>
        <begin position="329"/>
        <end position="356"/>
    </location>
</feature>
<dbReference type="SUPFAM" id="SSF55073">
    <property type="entry name" value="Nucleotide cyclase"/>
    <property type="match status" value="1"/>
</dbReference>
<dbReference type="GO" id="GO:0043709">
    <property type="term" value="P:cell adhesion involved in single-species biofilm formation"/>
    <property type="evidence" value="ECO:0007669"/>
    <property type="project" value="TreeGrafter"/>
</dbReference>
<dbReference type="GO" id="GO:0005886">
    <property type="term" value="C:plasma membrane"/>
    <property type="evidence" value="ECO:0007669"/>
    <property type="project" value="TreeGrafter"/>
</dbReference>
<dbReference type="CDD" id="cd01949">
    <property type="entry name" value="GGDEF"/>
    <property type="match status" value="1"/>
</dbReference>